<reference evidence="8" key="1">
    <citation type="submission" date="2025-08" db="UniProtKB">
        <authorList>
            <consortium name="Ensembl"/>
        </authorList>
    </citation>
    <scope>IDENTIFICATION</scope>
</reference>
<keyword evidence="3 7" id="KW-0732">Signal</keyword>
<keyword evidence="4" id="KW-0654">Proteoglycan</keyword>
<evidence type="ECO:0000256" key="3">
    <source>
        <dbReference type="ARBA" id="ARBA00022729"/>
    </source>
</evidence>
<name>A0A8B9DTD0_ANSCY</name>
<evidence type="ECO:0000256" key="2">
    <source>
        <dbReference type="ARBA" id="ARBA00022525"/>
    </source>
</evidence>
<dbReference type="InterPro" id="IPR043547">
    <property type="entry name" value="Mimecan/Epiphycan/Opticin"/>
</dbReference>
<dbReference type="GO" id="GO:0031012">
    <property type="term" value="C:extracellular matrix"/>
    <property type="evidence" value="ECO:0007669"/>
    <property type="project" value="TreeGrafter"/>
</dbReference>
<proteinExistence type="predicted"/>
<keyword evidence="2" id="KW-0964">Secreted</keyword>
<keyword evidence="9" id="KW-1185">Reference proteome</keyword>
<dbReference type="AlphaFoldDB" id="A0A8B9DTD0"/>
<evidence type="ECO:0000256" key="1">
    <source>
        <dbReference type="ARBA" id="ARBA00004613"/>
    </source>
</evidence>
<dbReference type="SUPFAM" id="SSF52058">
    <property type="entry name" value="L domain-like"/>
    <property type="match status" value="1"/>
</dbReference>
<evidence type="ECO:0000256" key="4">
    <source>
        <dbReference type="ARBA" id="ARBA00022974"/>
    </source>
</evidence>
<organism evidence="8 9">
    <name type="scientific">Anser cygnoides</name>
    <name type="common">Swan goose</name>
    <dbReference type="NCBI Taxonomy" id="8845"/>
    <lineage>
        <taxon>Eukaryota</taxon>
        <taxon>Metazoa</taxon>
        <taxon>Chordata</taxon>
        <taxon>Craniata</taxon>
        <taxon>Vertebrata</taxon>
        <taxon>Euteleostomi</taxon>
        <taxon>Archelosauria</taxon>
        <taxon>Archosauria</taxon>
        <taxon>Dinosauria</taxon>
        <taxon>Saurischia</taxon>
        <taxon>Theropoda</taxon>
        <taxon>Coelurosauria</taxon>
        <taxon>Aves</taxon>
        <taxon>Neognathae</taxon>
        <taxon>Galloanserae</taxon>
        <taxon>Anseriformes</taxon>
        <taxon>Anatidae</taxon>
        <taxon>Anserinae</taxon>
        <taxon>Anser</taxon>
    </lineage>
</organism>
<dbReference type="GO" id="GO:0061975">
    <property type="term" value="P:articular cartilage development"/>
    <property type="evidence" value="ECO:0007669"/>
    <property type="project" value="TreeGrafter"/>
</dbReference>
<protein>
    <submittedName>
        <fullName evidence="8">Osteoglycin</fullName>
    </submittedName>
</protein>
<keyword evidence="6" id="KW-0325">Glycoprotein</keyword>
<dbReference type="Ensembl" id="ENSACDT00005013606.1">
    <property type="protein sequence ID" value="ENSACDP00005011319.1"/>
    <property type="gene ID" value="ENSACDG00005008279.1"/>
</dbReference>
<dbReference type="InterPro" id="IPR032675">
    <property type="entry name" value="LRR_dom_sf"/>
</dbReference>
<dbReference type="GO" id="GO:0060348">
    <property type="term" value="P:bone development"/>
    <property type="evidence" value="ECO:0007669"/>
    <property type="project" value="TreeGrafter"/>
</dbReference>
<dbReference type="Gene3D" id="3.80.10.10">
    <property type="entry name" value="Ribonuclease Inhibitor"/>
    <property type="match status" value="1"/>
</dbReference>
<comment type="subcellular location">
    <subcellularLocation>
        <location evidence="1">Secreted</location>
    </subcellularLocation>
</comment>
<keyword evidence="5" id="KW-1015">Disulfide bond</keyword>
<feature type="chain" id="PRO_5034544141" evidence="7">
    <location>
        <begin position="20"/>
        <end position="290"/>
    </location>
</feature>
<dbReference type="PANTHER" id="PTHR46269:SF1">
    <property type="entry name" value="MIMECAN"/>
    <property type="match status" value="1"/>
</dbReference>
<evidence type="ECO:0000256" key="6">
    <source>
        <dbReference type="ARBA" id="ARBA00023180"/>
    </source>
</evidence>
<dbReference type="PROSITE" id="PS51450">
    <property type="entry name" value="LRR"/>
    <property type="match status" value="1"/>
</dbReference>
<dbReference type="Proteomes" id="UP000694521">
    <property type="component" value="Unplaced"/>
</dbReference>
<dbReference type="Pfam" id="PF13855">
    <property type="entry name" value="LRR_8"/>
    <property type="match status" value="1"/>
</dbReference>
<evidence type="ECO:0000256" key="5">
    <source>
        <dbReference type="ARBA" id="ARBA00023157"/>
    </source>
</evidence>
<accession>A0A8B9DTD0</accession>
<evidence type="ECO:0000313" key="9">
    <source>
        <dbReference type="Proteomes" id="UP000694521"/>
    </source>
</evidence>
<evidence type="ECO:0000256" key="7">
    <source>
        <dbReference type="SAM" id="SignalP"/>
    </source>
</evidence>
<dbReference type="InterPro" id="IPR001611">
    <property type="entry name" value="Leu-rich_rpt"/>
</dbReference>
<evidence type="ECO:0000313" key="8">
    <source>
        <dbReference type="Ensembl" id="ENSACDP00005011319.1"/>
    </source>
</evidence>
<dbReference type="GO" id="GO:0005615">
    <property type="term" value="C:extracellular space"/>
    <property type="evidence" value="ECO:0007669"/>
    <property type="project" value="TreeGrafter"/>
</dbReference>
<feature type="signal peptide" evidence="7">
    <location>
        <begin position="1"/>
        <end position="19"/>
    </location>
</feature>
<dbReference type="PANTHER" id="PTHR46269">
    <property type="entry name" value="EPIPHYCAN-RELATED"/>
    <property type="match status" value="1"/>
</dbReference>
<sequence>MKTLQPTFFLFVFVPLVKSAPPIQQEPFKFYEYDTDVTVGSLIQQDYEMQSKDIKKDATNVSLDTALRLQGDDSERSVRPTKDTNLPTCLLCVCLSGSVYCEEIDIEAVPPLPKETAYLYARFNKIKRIAVSDFADITTLRRIDFSGNRIEEIEDGAFSKLLLLEELSLAENRLVKLPVLPPKLTTFNANQNRIKSRGIKANAFKVTRQFSNSRLYMRVCTCIYLKLKICFVLQYNNITTITDDTFCKSNNTRYIRTRMDEIRMEGNPILLAKHVNAFSCLRTLPVGTYY</sequence>
<reference evidence="8" key="2">
    <citation type="submission" date="2025-09" db="UniProtKB">
        <authorList>
            <consortium name="Ensembl"/>
        </authorList>
    </citation>
    <scope>IDENTIFICATION</scope>
</reference>